<dbReference type="InterPro" id="IPR045496">
    <property type="entry name" value="DUF6437"/>
</dbReference>
<feature type="compositionally biased region" description="Polar residues" evidence="1">
    <location>
        <begin position="99"/>
        <end position="108"/>
    </location>
</feature>
<dbReference type="Proteomes" id="UP000536835">
    <property type="component" value="Unassembled WGS sequence"/>
</dbReference>
<evidence type="ECO:0000313" key="4">
    <source>
        <dbReference type="Proteomes" id="UP000536835"/>
    </source>
</evidence>
<keyword evidence="4" id="KW-1185">Reference proteome</keyword>
<sequence length="108" mass="11569">MPAKKNPIAELEAHRAKQESLAMKAKQLEADAAQHLGKLVMGSKLHTWELQTLVEVLAKLSEFGPEDSLRRLSRGQCKASAPDRGGDAKPDNAEGPSGPEQTGAKSQV</sequence>
<dbReference type="AlphaFoldDB" id="A0A7Y3W6Q3"/>
<proteinExistence type="predicted"/>
<evidence type="ECO:0000313" key="3">
    <source>
        <dbReference type="EMBL" id="NNU17526.1"/>
    </source>
</evidence>
<dbReference type="RefSeq" id="WP_173201028.1">
    <property type="nucleotide sequence ID" value="NZ_JABFCX010000003.1"/>
</dbReference>
<comment type="caution">
    <text evidence="3">The sequence shown here is derived from an EMBL/GenBank/DDBJ whole genome shotgun (WGS) entry which is preliminary data.</text>
</comment>
<dbReference type="Pfam" id="PF20031">
    <property type="entry name" value="DUF6437"/>
    <property type="match status" value="1"/>
</dbReference>
<accession>A0A7Y3W6Q3</accession>
<feature type="domain" description="DUF64370" evidence="2">
    <location>
        <begin position="1"/>
        <end position="73"/>
    </location>
</feature>
<feature type="region of interest" description="Disordered" evidence="1">
    <location>
        <begin position="65"/>
        <end position="108"/>
    </location>
</feature>
<reference evidence="3 4" key="1">
    <citation type="submission" date="2020-05" db="EMBL/GenBank/DDBJ databases">
        <title>Parvularcula mediterraneae sp. nov., isolated from polypropylene straw from shallow seawater of the seashore of Laganas in Zakynthos island, Greece.</title>
        <authorList>
            <person name="Szabo I."/>
            <person name="Al-Omari J."/>
            <person name="Rado J."/>
            <person name="Szerdahelyi G.S."/>
        </authorList>
    </citation>
    <scope>NUCLEOTIDE SEQUENCE [LARGE SCALE GENOMIC DNA]</scope>
    <source>
        <strain evidence="3 4">ZS-1/3</strain>
    </source>
</reference>
<name>A0A7Y3W6Q3_9PROT</name>
<gene>
    <name evidence="3" type="ORF">HK107_14430</name>
</gene>
<evidence type="ECO:0000259" key="2">
    <source>
        <dbReference type="Pfam" id="PF20031"/>
    </source>
</evidence>
<organism evidence="3 4">
    <name type="scientific">Parvularcula mediterranea</name>
    <dbReference type="NCBI Taxonomy" id="2732508"/>
    <lineage>
        <taxon>Bacteria</taxon>
        <taxon>Pseudomonadati</taxon>
        <taxon>Pseudomonadota</taxon>
        <taxon>Alphaproteobacteria</taxon>
        <taxon>Parvularculales</taxon>
        <taxon>Parvularculaceae</taxon>
        <taxon>Parvularcula</taxon>
    </lineage>
</organism>
<evidence type="ECO:0000256" key="1">
    <source>
        <dbReference type="SAM" id="MobiDB-lite"/>
    </source>
</evidence>
<dbReference type="EMBL" id="JABFCX010000003">
    <property type="protein sequence ID" value="NNU17526.1"/>
    <property type="molecule type" value="Genomic_DNA"/>
</dbReference>
<protein>
    <recommendedName>
        <fullName evidence="2">DUF64370 domain-containing protein</fullName>
    </recommendedName>
</protein>